<dbReference type="Proteomes" id="UP000008281">
    <property type="component" value="Unassembled WGS sequence"/>
</dbReference>
<dbReference type="eggNOG" id="ENOG502TJNS">
    <property type="taxonomic scope" value="Eukaryota"/>
</dbReference>
<dbReference type="OMA" id="IASCKIC"/>
<protein>
    <recommendedName>
        <fullName evidence="1">BTB domain-containing protein</fullName>
    </recommendedName>
</protein>
<keyword evidence="3" id="KW-1185">Reference proteome</keyword>
<feature type="domain" description="BTB" evidence="1">
    <location>
        <begin position="20"/>
        <end position="87"/>
    </location>
</feature>
<dbReference type="PANTHER" id="PTHR22744:SF14">
    <property type="entry name" value="BTB DOMAIN-CONTAINING PROTEIN-RELATED"/>
    <property type="match status" value="1"/>
</dbReference>
<evidence type="ECO:0000313" key="3">
    <source>
        <dbReference type="Proteomes" id="UP000008281"/>
    </source>
</evidence>
<dbReference type="CDD" id="cd18186">
    <property type="entry name" value="BTB_POZ_ZBTB_KLHL-like"/>
    <property type="match status" value="1"/>
</dbReference>
<dbReference type="InterPro" id="IPR000210">
    <property type="entry name" value="BTB/POZ_dom"/>
</dbReference>
<dbReference type="PANTHER" id="PTHR22744">
    <property type="entry name" value="HELIX LOOP HELIX PROTEIN 21-RELATED"/>
    <property type="match status" value="1"/>
</dbReference>
<dbReference type="OrthoDB" id="5813110at2759"/>
<organism evidence="3">
    <name type="scientific">Caenorhabditis remanei</name>
    <name type="common">Caenorhabditis vulgaris</name>
    <dbReference type="NCBI Taxonomy" id="31234"/>
    <lineage>
        <taxon>Eukaryota</taxon>
        <taxon>Metazoa</taxon>
        <taxon>Ecdysozoa</taxon>
        <taxon>Nematoda</taxon>
        <taxon>Chromadorea</taxon>
        <taxon>Rhabditida</taxon>
        <taxon>Rhabditina</taxon>
        <taxon>Rhabditomorpha</taxon>
        <taxon>Rhabditoidea</taxon>
        <taxon>Rhabditidae</taxon>
        <taxon>Peloderinae</taxon>
        <taxon>Caenorhabditis</taxon>
    </lineage>
</organism>
<dbReference type="InterPro" id="IPR011333">
    <property type="entry name" value="SKP1/BTB/POZ_sf"/>
</dbReference>
<evidence type="ECO:0000259" key="1">
    <source>
        <dbReference type="PROSITE" id="PS50097"/>
    </source>
</evidence>
<dbReference type="SMART" id="SM00225">
    <property type="entry name" value="BTB"/>
    <property type="match status" value="1"/>
</dbReference>
<dbReference type="SUPFAM" id="SSF54695">
    <property type="entry name" value="POZ domain"/>
    <property type="match status" value="1"/>
</dbReference>
<dbReference type="Gene3D" id="3.30.710.10">
    <property type="entry name" value="Potassium Channel Kv1.1, Chain A"/>
    <property type="match status" value="1"/>
</dbReference>
<proteinExistence type="predicted"/>
<dbReference type="PROSITE" id="PS50097">
    <property type="entry name" value="BTB"/>
    <property type="match status" value="1"/>
</dbReference>
<dbReference type="HOGENOM" id="CLU_036654_2_1_1"/>
<dbReference type="Pfam" id="PF00651">
    <property type="entry name" value="BTB"/>
    <property type="match status" value="1"/>
</dbReference>
<dbReference type="EMBL" id="DS268809">
    <property type="protein sequence ID" value="EFP13609.1"/>
    <property type="molecule type" value="Genomic_DNA"/>
</dbReference>
<name>E3NKJ7_CAERE</name>
<sequence length="180" mass="20742">MSVTPAMSIYESTFAKSGTTDAILVVEGKKLHVNKAVLSFHSDYFNTLFNGEFKEKSMPEIPIKDVKFEDFAATLSLLYPSPIKPTDENVERLLEIDDRFLIPSVKYTLELYVKTSSKDKMDKIRIADKYKLQDLMYYGIRQFTSGVQFNGIKRHAVYNLLSDKAKLDLLSYYFTLVNYD</sequence>
<evidence type="ECO:0000313" key="2">
    <source>
        <dbReference type="EMBL" id="EFP13609.1"/>
    </source>
</evidence>
<dbReference type="AlphaFoldDB" id="E3NKJ7"/>
<gene>
    <name evidence="2" type="ORF">CRE_09861</name>
</gene>
<reference evidence="2" key="1">
    <citation type="submission" date="2007-07" db="EMBL/GenBank/DDBJ databases">
        <title>PCAP assembly of the Caenorhabditis remanei genome.</title>
        <authorList>
            <consortium name="The Caenorhabditis remanei Sequencing Consortium"/>
            <person name="Wilson R.K."/>
        </authorList>
    </citation>
    <scope>NUCLEOTIDE SEQUENCE [LARGE SCALE GENOMIC DNA]</scope>
    <source>
        <strain evidence="2">PB4641</strain>
    </source>
</reference>
<accession>E3NKJ7</accession>
<dbReference type="InParanoid" id="E3NKJ7"/>